<reference evidence="2 3" key="1">
    <citation type="submission" date="2019-12" db="EMBL/GenBank/DDBJ databases">
        <title>Sequence classification of anaerobic respiratory reductive dehalogenases: First we see many, then we see few.</title>
        <authorList>
            <person name="Molenda O."/>
            <person name="Puentes Jacome L.A."/>
            <person name="Cao X."/>
            <person name="Nesbo C.L."/>
            <person name="Tang S."/>
            <person name="Morson N."/>
            <person name="Patron J."/>
            <person name="Lomheim L."/>
            <person name="Wishart D.S."/>
            <person name="Edwards E.A."/>
        </authorList>
    </citation>
    <scope>NUCLEOTIDE SEQUENCE [LARGE SCALE GENOMIC DNA]</scope>
    <source>
        <strain evidence="2 3">12DCA</strain>
    </source>
</reference>
<evidence type="ECO:0000313" key="2">
    <source>
        <dbReference type="EMBL" id="QHA01802.1"/>
    </source>
</evidence>
<dbReference type="AlphaFoldDB" id="A0A857DN10"/>
<gene>
    <name evidence="2" type="ORF">GQ588_14745</name>
</gene>
<accession>A0A857DN10</accession>
<organism evidence="2 3">
    <name type="scientific">Dehalobacter restrictus</name>
    <dbReference type="NCBI Taxonomy" id="55583"/>
    <lineage>
        <taxon>Bacteria</taxon>
        <taxon>Bacillati</taxon>
        <taxon>Bacillota</taxon>
        <taxon>Clostridia</taxon>
        <taxon>Eubacteriales</taxon>
        <taxon>Desulfitobacteriaceae</taxon>
        <taxon>Dehalobacter</taxon>
    </lineage>
</organism>
<dbReference type="InterPro" id="IPR018710">
    <property type="entry name" value="DUF2232"/>
</dbReference>
<evidence type="ECO:0000256" key="1">
    <source>
        <dbReference type="SAM" id="Phobius"/>
    </source>
</evidence>
<feature type="transmembrane region" description="Helical" evidence="1">
    <location>
        <begin position="173"/>
        <end position="193"/>
    </location>
</feature>
<proteinExistence type="predicted"/>
<feature type="transmembrane region" description="Helical" evidence="1">
    <location>
        <begin position="213"/>
        <end position="231"/>
    </location>
</feature>
<feature type="transmembrane region" description="Helical" evidence="1">
    <location>
        <begin position="101"/>
        <end position="121"/>
    </location>
</feature>
<keyword evidence="1" id="KW-0812">Transmembrane</keyword>
<dbReference type="EMBL" id="CP046996">
    <property type="protein sequence ID" value="QHA01802.1"/>
    <property type="molecule type" value="Genomic_DNA"/>
</dbReference>
<feature type="transmembrane region" description="Helical" evidence="1">
    <location>
        <begin position="15"/>
        <end position="44"/>
    </location>
</feature>
<sequence length="315" mass="35424">MVISDKDALRYVSGLIVLFLPLLASLFDFWSWIVEVLLIFFVLFQTRSTGCRKTAIFLGIGYILAFIPVGISGISLIGFAPWAGILLVVIKEKGFSTSQSIFWSLLLAALIGALPVIPSVNQALQPENLEKNIVTVLQFYEQQGLFSAFQEQGISIEQFESTLRTMVPVYYQLMPAFAGIFAMLEVGLVYLFFRIFSFGNKLKPFSLWRMPWYAVWLAIIGIAAYLGGDYFANSILRITGMNVMAVAASITSIIGLSCLAYLIKSLKFSHLLIWIIVIMVAFVSPFFFICLIFTGLFDLVFNFRKIPEKMEEQKP</sequence>
<feature type="transmembrane region" description="Helical" evidence="1">
    <location>
        <begin position="243"/>
        <end position="263"/>
    </location>
</feature>
<dbReference type="RefSeq" id="WP_019224914.1">
    <property type="nucleotide sequence ID" value="NZ_CP046996.1"/>
</dbReference>
<feature type="transmembrane region" description="Helical" evidence="1">
    <location>
        <begin position="56"/>
        <end position="89"/>
    </location>
</feature>
<evidence type="ECO:0000313" key="3">
    <source>
        <dbReference type="Proteomes" id="UP000430508"/>
    </source>
</evidence>
<dbReference type="Proteomes" id="UP000430508">
    <property type="component" value="Chromosome"/>
</dbReference>
<keyword evidence="1" id="KW-1133">Transmembrane helix</keyword>
<feature type="transmembrane region" description="Helical" evidence="1">
    <location>
        <begin position="269"/>
        <end position="301"/>
    </location>
</feature>
<dbReference type="Pfam" id="PF09991">
    <property type="entry name" value="DUF2232"/>
    <property type="match status" value="1"/>
</dbReference>
<name>A0A857DN10_9FIRM</name>
<keyword evidence="1" id="KW-0472">Membrane</keyword>
<protein>
    <submittedName>
        <fullName evidence="2">DUF2232 domain-containing protein</fullName>
    </submittedName>
</protein>